<feature type="domain" description="Transcription-repair-coupling factor C-terminal" evidence="1">
    <location>
        <begin position="51"/>
        <end position="128"/>
    </location>
</feature>
<dbReference type="Pfam" id="PF03461">
    <property type="entry name" value="TRCF"/>
    <property type="match status" value="1"/>
</dbReference>
<proteinExistence type="predicted"/>
<dbReference type="InterPro" id="IPR037235">
    <property type="entry name" value="TRCF-like_C_D7"/>
</dbReference>
<reference evidence="2 3" key="1">
    <citation type="journal article" date="2018" name="Nat. Biotechnol.">
        <title>A standardized bacterial taxonomy based on genome phylogeny substantially revises the tree of life.</title>
        <authorList>
            <person name="Parks D.H."/>
            <person name="Chuvochina M."/>
            <person name="Waite D.W."/>
            <person name="Rinke C."/>
            <person name="Skarshewski A."/>
            <person name="Chaumeil P.A."/>
            <person name="Hugenholtz P."/>
        </authorList>
    </citation>
    <scope>NUCLEOTIDE SEQUENCE [LARGE SCALE GENOMIC DNA]</scope>
    <source>
        <strain evidence="2">UBA10948</strain>
    </source>
</reference>
<feature type="non-terminal residue" evidence="2">
    <location>
        <position position="1"/>
    </location>
</feature>
<protein>
    <submittedName>
        <fullName evidence="2">Transcription-repair coupling factor</fullName>
    </submittedName>
</protein>
<dbReference type="Gene3D" id="3.90.1150.50">
    <property type="entry name" value="Transcription-repair-coupling factor, D7 domain"/>
    <property type="match status" value="1"/>
</dbReference>
<dbReference type="GO" id="GO:0006281">
    <property type="term" value="P:DNA repair"/>
    <property type="evidence" value="ECO:0007669"/>
    <property type="project" value="InterPro"/>
</dbReference>
<sequence length="128" mass="14761">EIRGAGNILGAEQHGYIQAVGFDLYCRLLEQETGRLKGEQVQESRVDPQLDIDIDYYIPESYIPDSGSKMRIYRRLLLAGSQEEVEEIREEIRDRFGPLPQAVENFLQIAVLRLLARDKEIKSLRRKG</sequence>
<evidence type="ECO:0000313" key="3">
    <source>
        <dbReference type="Proteomes" id="UP000263273"/>
    </source>
</evidence>
<organism evidence="2 3">
    <name type="scientific">Syntrophomonas wolfei</name>
    <dbReference type="NCBI Taxonomy" id="863"/>
    <lineage>
        <taxon>Bacteria</taxon>
        <taxon>Bacillati</taxon>
        <taxon>Bacillota</taxon>
        <taxon>Clostridia</taxon>
        <taxon>Eubacteriales</taxon>
        <taxon>Syntrophomonadaceae</taxon>
        <taxon>Syntrophomonas</taxon>
    </lineage>
</organism>
<evidence type="ECO:0000313" key="2">
    <source>
        <dbReference type="EMBL" id="HBK53198.1"/>
    </source>
</evidence>
<feature type="non-terminal residue" evidence="2">
    <location>
        <position position="128"/>
    </location>
</feature>
<dbReference type="InterPro" id="IPR027417">
    <property type="entry name" value="P-loop_NTPase"/>
</dbReference>
<accession>A0A354YV10</accession>
<dbReference type="InterPro" id="IPR005118">
    <property type="entry name" value="TRCF_C"/>
</dbReference>
<dbReference type="Gene3D" id="3.40.50.300">
    <property type="entry name" value="P-loop containing nucleotide triphosphate hydrolases"/>
    <property type="match status" value="1"/>
</dbReference>
<evidence type="ECO:0000259" key="1">
    <source>
        <dbReference type="SMART" id="SM00982"/>
    </source>
</evidence>
<comment type="caution">
    <text evidence="2">The sequence shown here is derived from an EMBL/GenBank/DDBJ whole genome shotgun (WGS) entry which is preliminary data.</text>
</comment>
<gene>
    <name evidence="2" type="ORF">DDZ44_04590</name>
</gene>
<dbReference type="EMBL" id="DNZF01000099">
    <property type="protein sequence ID" value="HBK53198.1"/>
    <property type="molecule type" value="Genomic_DNA"/>
</dbReference>
<name>A0A354YV10_9FIRM</name>
<dbReference type="Proteomes" id="UP000263273">
    <property type="component" value="Unassembled WGS sequence"/>
</dbReference>
<dbReference type="SUPFAM" id="SSF143517">
    <property type="entry name" value="TRCF domain-like"/>
    <property type="match status" value="1"/>
</dbReference>
<dbReference type="SMART" id="SM00982">
    <property type="entry name" value="TRCF"/>
    <property type="match status" value="1"/>
</dbReference>
<dbReference type="AlphaFoldDB" id="A0A354YV10"/>